<dbReference type="InterPro" id="IPR005107">
    <property type="entry name" value="CO_DH_flav_C"/>
</dbReference>
<dbReference type="Proteomes" id="UP000184514">
    <property type="component" value="Unassembled WGS sequence"/>
</dbReference>
<dbReference type="GO" id="GO:0071949">
    <property type="term" value="F:FAD binding"/>
    <property type="evidence" value="ECO:0007669"/>
    <property type="project" value="InterPro"/>
</dbReference>
<feature type="domain" description="FAD-binding PCMH-type" evidence="4">
    <location>
        <begin position="1"/>
        <end position="176"/>
    </location>
</feature>
<keyword evidence="2" id="KW-0274">FAD</keyword>
<dbReference type="InterPro" id="IPR002346">
    <property type="entry name" value="Mopterin_DH_FAD-bd"/>
</dbReference>
<dbReference type="Gene3D" id="3.30.390.50">
    <property type="entry name" value="CO dehydrogenase flavoprotein, C-terminal domain"/>
    <property type="match status" value="1"/>
</dbReference>
<dbReference type="OrthoDB" id="9793944at2"/>
<dbReference type="EC" id="1.17.5.2" evidence="5"/>
<dbReference type="Gene3D" id="3.30.43.10">
    <property type="entry name" value="Uridine Diphospho-n-acetylenolpyruvylglucosamine Reductase, domain 2"/>
    <property type="match status" value="1"/>
</dbReference>
<dbReference type="SUPFAM" id="SSF56176">
    <property type="entry name" value="FAD-binding/transporter-associated domain-like"/>
    <property type="match status" value="1"/>
</dbReference>
<keyword evidence="3 5" id="KW-0560">Oxidoreductase</keyword>
<dbReference type="InterPro" id="IPR051312">
    <property type="entry name" value="Diverse_Substr_Oxidored"/>
</dbReference>
<dbReference type="SMART" id="SM01092">
    <property type="entry name" value="CO_deh_flav_C"/>
    <property type="match status" value="1"/>
</dbReference>
<dbReference type="Pfam" id="PF00941">
    <property type="entry name" value="FAD_binding_5"/>
    <property type="match status" value="1"/>
</dbReference>
<protein>
    <submittedName>
        <fullName evidence="5">Caffeine dehydrogenase subunit beta</fullName>
        <ecNumber evidence="5">1.17.5.2</ecNumber>
    </submittedName>
</protein>
<dbReference type="EMBL" id="MLCB01000183">
    <property type="protein sequence ID" value="OJI92433.1"/>
    <property type="molecule type" value="Genomic_DNA"/>
</dbReference>
<evidence type="ECO:0000313" key="6">
    <source>
        <dbReference type="Proteomes" id="UP000184514"/>
    </source>
</evidence>
<dbReference type="PROSITE" id="PS51387">
    <property type="entry name" value="FAD_PCMH"/>
    <property type="match status" value="1"/>
</dbReference>
<keyword evidence="6" id="KW-1185">Reference proteome</keyword>
<evidence type="ECO:0000256" key="1">
    <source>
        <dbReference type="ARBA" id="ARBA00022630"/>
    </source>
</evidence>
<accession>A0A1L9NTC6</accession>
<dbReference type="InterPro" id="IPR036683">
    <property type="entry name" value="CO_DH_flav_C_dom_sf"/>
</dbReference>
<organism evidence="5 6">
    <name type="scientific">Planktotalea frisia</name>
    <dbReference type="NCBI Taxonomy" id="696762"/>
    <lineage>
        <taxon>Bacteria</taxon>
        <taxon>Pseudomonadati</taxon>
        <taxon>Pseudomonadota</taxon>
        <taxon>Alphaproteobacteria</taxon>
        <taxon>Rhodobacterales</taxon>
        <taxon>Paracoccaceae</taxon>
        <taxon>Planktotalea</taxon>
    </lineage>
</organism>
<evidence type="ECO:0000313" key="5">
    <source>
        <dbReference type="EMBL" id="OJI92433.1"/>
    </source>
</evidence>
<dbReference type="AlphaFoldDB" id="A0A1L9NTC6"/>
<dbReference type="InterPro" id="IPR016169">
    <property type="entry name" value="FAD-bd_PCMH_sub2"/>
</dbReference>
<dbReference type="InterPro" id="IPR016167">
    <property type="entry name" value="FAD-bd_PCMH_sub1"/>
</dbReference>
<dbReference type="STRING" id="696762.PFRI_33480"/>
<dbReference type="InterPro" id="IPR016166">
    <property type="entry name" value="FAD-bd_PCMH"/>
</dbReference>
<dbReference type="GO" id="GO:0034875">
    <property type="term" value="F:caffeine oxidase activity"/>
    <property type="evidence" value="ECO:0007669"/>
    <property type="project" value="UniProtKB-EC"/>
</dbReference>
<dbReference type="PANTHER" id="PTHR42659:SF2">
    <property type="entry name" value="XANTHINE DEHYDROGENASE SUBUNIT C-RELATED"/>
    <property type="match status" value="1"/>
</dbReference>
<dbReference type="RefSeq" id="WP_072631854.1">
    <property type="nucleotide sequence ID" value="NZ_MLCB01000183.1"/>
</dbReference>
<evidence type="ECO:0000259" key="4">
    <source>
        <dbReference type="PROSITE" id="PS51387"/>
    </source>
</evidence>
<dbReference type="Gene3D" id="3.30.465.10">
    <property type="match status" value="1"/>
</dbReference>
<comment type="caution">
    <text evidence="5">The sequence shown here is derived from an EMBL/GenBank/DDBJ whole genome shotgun (WGS) entry which is preliminary data.</text>
</comment>
<evidence type="ECO:0000256" key="3">
    <source>
        <dbReference type="ARBA" id="ARBA00023002"/>
    </source>
</evidence>
<sequence length="273" mass="29305">MKAPDFDYLRPSSLDAALAMLAEHDGEAMPLAGGQSLMPMMNFRVAAPEALIDLADLTELRGITVDAGTVRIGAMTRYAELMSDATVQAHIPLIGMALPHIAHDAVRNRGTIGGSLALADPAAEMPALMLALDASIEVTGPDATRMIKADDFFLGMFETALDGELITAIHVPVATPAQRFGFHELTQRHGDYALAGVAIAQTDDSYRAAFFGVADRATRVPELEAALKRQDDMKVVLTYLDQIDFTDDLKANHTTRQRLAGVALTRTLKGMTA</sequence>
<gene>
    <name evidence="5" type="primary">cdhB</name>
    <name evidence="5" type="ORF">PFRI_33480</name>
</gene>
<dbReference type="InterPro" id="IPR036318">
    <property type="entry name" value="FAD-bd_PCMH-like_sf"/>
</dbReference>
<evidence type="ECO:0000256" key="2">
    <source>
        <dbReference type="ARBA" id="ARBA00022827"/>
    </source>
</evidence>
<keyword evidence="1" id="KW-0285">Flavoprotein</keyword>
<reference evidence="5 6" key="1">
    <citation type="submission" date="2016-10" db="EMBL/GenBank/DDBJ databases">
        <title>Genome sequence of Planktotalea frisia SH6-1.</title>
        <authorList>
            <person name="Poehlein A."/>
            <person name="Bakenhus I."/>
            <person name="Voget S."/>
            <person name="Brinkhoff T."/>
            <person name="Simon M."/>
        </authorList>
    </citation>
    <scope>NUCLEOTIDE SEQUENCE [LARGE SCALE GENOMIC DNA]</scope>
    <source>
        <strain evidence="5 6">SH6-1</strain>
    </source>
</reference>
<proteinExistence type="predicted"/>
<dbReference type="PANTHER" id="PTHR42659">
    <property type="entry name" value="XANTHINE DEHYDROGENASE SUBUNIT C-RELATED"/>
    <property type="match status" value="1"/>
</dbReference>
<dbReference type="FunFam" id="3.30.465.10:FF:000017">
    <property type="entry name" value="Xanthine dehydrogenase, FAD binding subunit"/>
    <property type="match status" value="1"/>
</dbReference>
<name>A0A1L9NTC6_9RHOB</name>
<dbReference type="SUPFAM" id="SSF55447">
    <property type="entry name" value="CO dehydrogenase flavoprotein C-terminal domain-like"/>
    <property type="match status" value="1"/>
</dbReference>